<dbReference type="FunFam" id="1.10.472.10:FF:000001">
    <property type="entry name" value="G2/mitotic-specific cyclin"/>
    <property type="match status" value="1"/>
</dbReference>
<dbReference type="CTD" id="10309"/>
<reference evidence="10" key="2">
    <citation type="submission" date="2025-08" db="UniProtKB">
        <authorList>
            <consortium name="Ensembl"/>
        </authorList>
    </citation>
    <scope>IDENTIFICATION</scope>
</reference>
<dbReference type="GO" id="GO:0051301">
    <property type="term" value="P:cell division"/>
    <property type="evidence" value="ECO:0007669"/>
    <property type="project" value="UniProtKB-KW"/>
</dbReference>
<dbReference type="InterPro" id="IPR039361">
    <property type="entry name" value="Cyclin"/>
</dbReference>
<dbReference type="KEGG" id="csem:103397905"/>
<evidence type="ECO:0000313" key="10">
    <source>
        <dbReference type="Ensembl" id="ENSCSEP00000010985.1"/>
    </source>
</evidence>
<dbReference type="InterPro" id="IPR004367">
    <property type="entry name" value="Cyclin_C-dom"/>
</dbReference>
<evidence type="ECO:0000256" key="6">
    <source>
        <dbReference type="ARBA" id="ARBA00025821"/>
    </source>
</evidence>
<feature type="domain" description="Cyclin-like" evidence="9">
    <location>
        <begin position="168"/>
        <end position="252"/>
    </location>
</feature>
<protein>
    <recommendedName>
        <fullName evidence="7">G2/mitotic-specific cyclin-B2</fullName>
    </recommendedName>
</protein>
<evidence type="ECO:0000259" key="9">
    <source>
        <dbReference type="SMART" id="SM00385"/>
    </source>
</evidence>
<evidence type="ECO:0000256" key="7">
    <source>
        <dbReference type="ARBA" id="ARBA00040980"/>
    </source>
</evidence>
<proteinExistence type="inferred from homology"/>
<evidence type="ECO:0000256" key="5">
    <source>
        <dbReference type="ARBA" id="ARBA00023306"/>
    </source>
</evidence>
<organism evidence="10 11">
    <name type="scientific">Cynoglossus semilaevis</name>
    <name type="common">Tongue sole</name>
    <dbReference type="NCBI Taxonomy" id="244447"/>
    <lineage>
        <taxon>Eukaryota</taxon>
        <taxon>Metazoa</taxon>
        <taxon>Chordata</taxon>
        <taxon>Craniata</taxon>
        <taxon>Vertebrata</taxon>
        <taxon>Euteleostomi</taxon>
        <taxon>Actinopterygii</taxon>
        <taxon>Neopterygii</taxon>
        <taxon>Teleostei</taxon>
        <taxon>Neoteleostei</taxon>
        <taxon>Acanthomorphata</taxon>
        <taxon>Carangaria</taxon>
        <taxon>Pleuronectiformes</taxon>
        <taxon>Pleuronectoidei</taxon>
        <taxon>Cynoglossidae</taxon>
        <taxon>Cynoglossinae</taxon>
        <taxon>Cynoglossus</taxon>
    </lineage>
</organism>
<dbReference type="Pfam" id="PF00134">
    <property type="entry name" value="Cyclin_N"/>
    <property type="match status" value="1"/>
</dbReference>
<dbReference type="Pfam" id="PF02984">
    <property type="entry name" value="Cyclin_C"/>
    <property type="match status" value="1"/>
</dbReference>
<keyword evidence="11" id="KW-1185">Reference proteome</keyword>
<dbReference type="PANTHER" id="PTHR10177">
    <property type="entry name" value="CYCLINS"/>
    <property type="match status" value="1"/>
</dbReference>
<evidence type="ECO:0000256" key="3">
    <source>
        <dbReference type="ARBA" id="ARBA00022618"/>
    </source>
</evidence>
<evidence type="ECO:0000313" key="11">
    <source>
        <dbReference type="Proteomes" id="UP000265120"/>
    </source>
</evidence>
<dbReference type="GeneTree" id="ENSGT00940000155998"/>
<reference evidence="10 11" key="1">
    <citation type="journal article" date="2014" name="Nat. Genet.">
        <title>Whole-genome sequence of a flatfish provides insights into ZW sex chromosome evolution and adaptation to a benthic lifestyle.</title>
        <authorList>
            <person name="Chen S."/>
            <person name="Zhang G."/>
            <person name="Shao C."/>
            <person name="Huang Q."/>
            <person name="Liu G."/>
            <person name="Zhang P."/>
            <person name="Song W."/>
            <person name="An N."/>
            <person name="Chalopin D."/>
            <person name="Volff J.N."/>
            <person name="Hong Y."/>
            <person name="Li Q."/>
            <person name="Sha Z."/>
            <person name="Zhou H."/>
            <person name="Xie M."/>
            <person name="Yu Q."/>
            <person name="Liu Y."/>
            <person name="Xiang H."/>
            <person name="Wang N."/>
            <person name="Wu K."/>
            <person name="Yang C."/>
            <person name="Zhou Q."/>
            <person name="Liao X."/>
            <person name="Yang L."/>
            <person name="Hu Q."/>
            <person name="Zhang J."/>
            <person name="Meng L."/>
            <person name="Jin L."/>
            <person name="Tian Y."/>
            <person name="Lian J."/>
            <person name="Yang J."/>
            <person name="Miao G."/>
            <person name="Liu S."/>
            <person name="Liang Z."/>
            <person name="Yan F."/>
            <person name="Li Y."/>
            <person name="Sun B."/>
            <person name="Zhang H."/>
            <person name="Zhang J."/>
            <person name="Zhu Y."/>
            <person name="Du M."/>
            <person name="Zhao Y."/>
            <person name="Schartl M."/>
            <person name="Tang Q."/>
            <person name="Wang J."/>
        </authorList>
    </citation>
    <scope>NUCLEOTIDE SEQUENCE</scope>
</reference>
<comment type="function">
    <text evidence="1">Essential for the control of the cell cycle at the G2/M (mitosis) transition.</text>
</comment>
<reference evidence="10" key="3">
    <citation type="submission" date="2025-09" db="UniProtKB">
        <authorList>
            <consortium name="Ensembl"/>
        </authorList>
    </citation>
    <scope>IDENTIFICATION</scope>
</reference>
<accession>A0A3P8VEV1</accession>
<dbReference type="AlphaFoldDB" id="A0A3P8VEV1"/>
<evidence type="ECO:0000256" key="2">
    <source>
        <dbReference type="ARBA" id="ARBA00006955"/>
    </source>
</evidence>
<dbReference type="InParanoid" id="A0A3P8VEV1"/>
<dbReference type="Proteomes" id="UP000265120">
    <property type="component" value="Chromosome Z"/>
</dbReference>
<evidence type="ECO:0000256" key="8">
    <source>
        <dbReference type="RuleBase" id="RU000383"/>
    </source>
</evidence>
<keyword evidence="3" id="KW-0132">Cell division</keyword>
<sequence>MIERHPIVLLKAKQHHSHKHTHTHTHRYIMVSFFTADSTLETAFPQKTRMDGVLSPPAVAEAPPPAAAAAALTPVQQSHKVRQRKQKLMSKLSDSGFEEDWVPSLSPPIETDVIQGSDKPGPQVSTWYLHYGDICFGIERKKEAQFYPCRSLDRQPQLTAEARCKLVSWLIPVHKQFQLSFECCCLTVNIMDRFLASTPVAPDCFQLLGVTALLIASKHVDVHSPRISHLLSLCCDAFNKEQLCNLECMIILHLNYCLAAPTMAFFLDYYTNCIRASQHVFAGHDCFVRINPNTKIPKQLGTFAQKVCELSLADYAFNKYPPSLTAMCALKLESELEEHADSHSFREGLVDELCVQVKFQESYDPGLVQECKDNLKLLVSLNQQSLEVMSNI</sequence>
<dbReference type="OrthoDB" id="5590282at2759"/>
<dbReference type="InterPro" id="IPR013763">
    <property type="entry name" value="Cyclin-like_dom"/>
</dbReference>
<dbReference type="STRING" id="244447.ENSCSEP00000010985"/>
<keyword evidence="4 8" id="KW-0195">Cyclin</keyword>
<dbReference type="Gene3D" id="1.10.472.10">
    <property type="entry name" value="Cyclin-like"/>
    <property type="match status" value="2"/>
</dbReference>
<dbReference type="OMA" id="CSPRISH"/>
<dbReference type="RefSeq" id="XP_008334552.1">
    <property type="nucleotide sequence ID" value="XM_008336330.2"/>
</dbReference>
<comment type="similarity">
    <text evidence="2">Belongs to the cyclin family. Cyclin AB subfamily.</text>
</comment>
<keyword evidence="5" id="KW-0131">Cell cycle</keyword>
<evidence type="ECO:0000256" key="4">
    <source>
        <dbReference type="ARBA" id="ARBA00023127"/>
    </source>
</evidence>
<dbReference type="InterPro" id="IPR036915">
    <property type="entry name" value="Cyclin-like_sf"/>
</dbReference>
<dbReference type="Ensembl" id="ENSCSET00000011118.1">
    <property type="protein sequence ID" value="ENSCSEP00000010985.1"/>
    <property type="gene ID" value="ENSCSEG00000007047.1"/>
</dbReference>
<dbReference type="InterPro" id="IPR006671">
    <property type="entry name" value="Cyclin_N"/>
</dbReference>
<comment type="subunit">
    <text evidence="6">Interacts with the CDK1 protein kinase to form a serine/threonine kinase holoenzyme complex also known as maturation promoting factor (MPF). The cyclin subunit imparts substrate specificity to the complex.</text>
</comment>
<dbReference type="SUPFAM" id="SSF47954">
    <property type="entry name" value="Cyclin-like"/>
    <property type="match status" value="2"/>
</dbReference>
<dbReference type="SMART" id="SM00385">
    <property type="entry name" value="CYCLIN"/>
    <property type="match status" value="1"/>
</dbReference>
<dbReference type="GeneID" id="103397905"/>
<evidence type="ECO:0000256" key="1">
    <source>
        <dbReference type="ARBA" id="ARBA00003222"/>
    </source>
</evidence>
<name>A0A3P8VEV1_CYNSE</name>